<dbReference type="EMBL" id="BAAAHH010000002">
    <property type="protein sequence ID" value="GAA0940031.1"/>
    <property type="molecule type" value="Genomic_DNA"/>
</dbReference>
<organism evidence="2 3">
    <name type="scientific">Actinocorallia libanotica</name>
    <dbReference type="NCBI Taxonomy" id="46162"/>
    <lineage>
        <taxon>Bacteria</taxon>
        <taxon>Bacillati</taxon>
        <taxon>Actinomycetota</taxon>
        <taxon>Actinomycetes</taxon>
        <taxon>Streptosporangiales</taxon>
        <taxon>Thermomonosporaceae</taxon>
        <taxon>Actinocorallia</taxon>
    </lineage>
</organism>
<name>A0ABN1QAU8_9ACTN</name>
<evidence type="ECO:0000256" key="1">
    <source>
        <dbReference type="SAM" id="MobiDB-lite"/>
    </source>
</evidence>
<accession>A0ABN1QAU8</accession>
<keyword evidence="3" id="KW-1185">Reference proteome</keyword>
<dbReference type="Proteomes" id="UP001500665">
    <property type="component" value="Unassembled WGS sequence"/>
</dbReference>
<gene>
    <name evidence="2" type="ORF">GCM10009550_09060</name>
</gene>
<proteinExistence type="predicted"/>
<reference evidence="2 3" key="1">
    <citation type="journal article" date="2019" name="Int. J. Syst. Evol. Microbiol.">
        <title>The Global Catalogue of Microorganisms (GCM) 10K type strain sequencing project: providing services to taxonomists for standard genome sequencing and annotation.</title>
        <authorList>
            <consortium name="The Broad Institute Genomics Platform"/>
            <consortium name="The Broad Institute Genome Sequencing Center for Infectious Disease"/>
            <person name="Wu L."/>
            <person name="Ma J."/>
        </authorList>
    </citation>
    <scope>NUCLEOTIDE SEQUENCE [LARGE SCALE GENOMIC DNA]</scope>
    <source>
        <strain evidence="2 3">JCM 10696</strain>
    </source>
</reference>
<evidence type="ECO:0000313" key="2">
    <source>
        <dbReference type="EMBL" id="GAA0940031.1"/>
    </source>
</evidence>
<sequence>MDGDDEQDGDAPHPVEDGDVLMPARRPGPEARSGAVGSLRRFDHRNMVIEMGGAFRE</sequence>
<protein>
    <submittedName>
        <fullName evidence="2">Uncharacterized protein</fullName>
    </submittedName>
</protein>
<comment type="caution">
    <text evidence="2">The sequence shown here is derived from an EMBL/GenBank/DDBJ whole genome shotgun (WGS) entry which is preliminary data.</text>
</comment>
<evidence type="ECO:0000313" key="3">
    <source>
        <dbReference type="Proteomes" id="UP001500665"/>
    </source>
</evidence>
<feature type="region of interest" description="Disordered" evidence="1">
    <location>
        <begin position="1"/>
        <end position="38"/>
    </location>
</feature>